<accession>X0PRJ6</accession>
<organism evidence="1 2">
    <name type="scientific">Rhodococcus wratislaviensis NBRC 100605</name>
    <dbReference type="NCBI Taxonomy" id="1219028"/>
    <lineage>
        <taxon>Bacteria</taxon>
        <taxon>Bacillati</taxon>
        <taxon>Actinomycetota</taxon>
        <taxon>Actinomycetes</taxon>
        <taxon>Mycobacteriales</taxon>
        <taxon>Nocardiaceae</taxon>
        <taxon>Rhodococcus</taxon>
    </lineage>
</organism>
<evidence type="ECO:0000313" key="1">
    <source>
        <dbReference type="EMBL" id="GAF45488.1"/>
    </source>
</evidence>
<dbReference type="Proteomes" id="UP000019491">
    <property type="component" value="Unassembled WGS sequence"/>
</dbReference>
<reference evidence="1 2" key="1">
    <citation type="submission" date="2014-02" db="EMBL/GenBank/DDBJ databases">
        <title>Whole genome shotgun sequence of Rhodococcus wratislaviensis NBRC 100605.</title>
        <authorList>
            <person name="Hosoyama A."/>
            <person name="Tsuchikane K."/>
            <person name="Yoshida I."/>
            <person name="Ohji S."/>
            <person name="Ichikawa N."/>
            <person name="Yamazoe A."/>
            <person name="Fujita N."/>
        </authorList>
    </citation>
    <scope>NUCLEOTIDE SEQUENCE [LARGE SCALE GENOMIC DNA]</scope>
    <source>
        <strain evidence="1 2">NBRC 100605</strain>
    </source>
</reference>
<protein>
    <submittedName>
        <fullName evidence="1">Uncharacterized protein</fullName>
    </submittedName>
</protein>
<comment type="caution">
    <text evidence="1">The sequence shown here is derived from an EMBL/GenBank/DDBJ whole genome shotgun (WGS) entry which is preliminary data.</text>
</comment>
<keyword evidence="2" id="KW-1185">Reference proteome</keyword>
<name>X0PRJ6_RHOWR</name>
<sequence>MRGPAEFSPSASPRSAAFRYQRAMRPYDGAPASNGLRKLFDRLTAGDIENVQEDDQRIQTGLD</sequence>
<evidence type="ECO:0000313" key="2">
    <source>
        <dbReference type="Proteomes" id="UP000019491"/>
    </source>
</evidence>
<dbReference type="AlphaFoldDB" id="X0PRJ6"/>
<dbReference type="EMBL" id="BAWF01000022">
    <property type="protein sequence ID" value="GAF45488.1"/>
    <property type="molecule type" value="Genomic_DNA"/>
</dbReference>
<proteinExistence type="predicted"/>
<gene>
    <name evidence="1" type="ORF">RW1_022_00650</name>
</gene>